<evidence type="ECO:0000313" key="2">
    <source>
        <dbReference type="Proteomes" id="UP001209878"/>
    </source>
</evidence>
<feature type="non-terminal residue" evidence="1">
    <location>
        <position position="1"/>
    </location>
</feature>
<accession>A0AAD9IPE3</accession>
<evidence type="ECO:0000313" key="1">
    <source>
        <dbReference type="EMBL" id="KAK2138213.1"/>
    </source>
</evidence>
<keyword evidence="2" id="KW-1185">Reference proteome</keyword>
<dbReference type="EMBL" id="JAODUO010008266">
    <property type="protein sequence ID" value="KAK2138213.1"/>
    <property type="molecule type" value="Genomic_DNA"/>
</dbReference>
<protein>
    <submittedName>
        <fullName evidence="1">Uncharacterized protein</fullName>
    </submittedName>
</protein>
<dbReference type="PANTHER" id="PTHR31362:SF0">
    <property type="entry name" value="EXOSTOSIN DOMAIN-CONTAINING PROTEIN-RELATED"/>
    <property type="match status" value="1"/>
</dbReference>
<sequence>IPGVVFLDVAAQGALKYNIIPLLPYDRYARKTVGYLYAIEHGAQYIYDTDDDITLLDGLRGFQIDAAVSRGLMPATDNLTFNPYPHFGQESLWPRGYPLEELEHNTAHDYQLCSVPQASIRQGLANGEPDVDAILRLTLGGGRGAPPRGMAYRFSTSHKNRTRRLLMLPACHPSKQIEFTKTPD</sequence>
<proteinExistence type="predicted"/>
<dbReference type="InterPro" id="IPR005049">
    <property type="entry name" value="STL-like"/>
</dbReference>
<dbReference type="Proteomes" id="UP001209878">
    <property type="component" value="Unassembled WGS sequence"/>
</dbReference>
<dbReference type="PANTHER" id="PTHR31362">
    <property type="entry name" value="GLYCOSYLTRANSFERASE STELLO1-RELATED"/>
    <property type="match status" value="1"/>
</dbReference>
<gene>
    <name evidence="1" type="ORF">NP493_8279g00004</name>
</gene>
<reference evidence="1" key="1">
    <citation type="journal article" date="2023" name="Mol. Biol. Evol.">
        <title>Third-Generation Sequencing Reveals the Adaptive Role of the Epigenome in Three Deep-Sea Polychaetes.</title>
        <authorList>
            <person name="Perez M."/>
            <person name="Aroh O."/>
            <person name="Sun Y."/>
            <person name="Lan Y."/>
            <person name="Juniper S.K."/>
            <person name="Young C.R."/>
            <person name="Angers B."/>
            <person name="Qian P.Y."/>
        </authorList>
    </citation>
    <scope>NUCLEOTIDE SEQUENCE</scope>
    <source>
        <strain evidence="1">R07B-5</strain>
    </source>
</reference>
<dbReference type="AlphaFoldDB" id="A0AAD9IPE3"/>
<organism evidence="1 2">
    <name type="scientific">Ridgeia piscesae</name>
    <name type="common">Tubeworm</name>
    <dbReference type="NCBI Taxonomy" id="27915"/>
    <lineage>
        <taxon>Eukaryota</taxon>
        <taxon>Metazoa</taxon>
        <taxon>Spiralia</taxon>
        <taxon>Lophotrochozoa</taxon>
        <taxon>Annelida</taxon>
        <taxon>Polychaeta</taxon>
        <taxon>Sedentaria</taxon>
        <taxon>Canalipalpata</taxon>
        <taxon>Sabellida</taxon>
        <taxon>Siboglinidae</taxon>
        <taxon>Ridgeia</taxon>
    </lineage>
</organism>
<comment type="caution">
    <text evidence="1">The sequence shown here is derived from an EMBL/GenBank/DDBJ whole genome shotgun (WGS) entry which is preliminary data.</text>
</comment>
<name>A0AAD9IPE3_RIDPI</name>